<dbReference type="InterPro" id="IPR002611">
    <property type="entry name" value="IstB_ATP-bd"/>
</dbReference>
<sequence>MIVHSENIKKLEDQIADLRHAADLSEGRLTGPNEIYQQIVTENCDCPTHGGYVGYRASVEIRGRALEKLSDCPACVRAEIDNAESDYSRAVTSALLKTARIPPRFEHCEFSNFHPVTSKAEEVASIVSAYTDAWPSMSKAGTGLVLCGKPGTGKNHLAIALAKTLIRKHHANVLLTSVMRMIRAFKRTWSRSGDFTENELIGMYTDCDLLIIDEVGVQYGTNAEQVVLFDIINTRYENMMPTVLISNLTPAQISEAIGERLTDRMSESDGAVLVFDWDSYRTQKGVVTE</sequence>
<keyword evidence="4" id="KW-1185">Reference proteome</keyword>
<dbReference type="InterPro" id="IPR027417">
    <property type="entry name" value="P-loop_NTPase"/>
</dbReference>
<dbReference type="CDD" id="cd00009">
    <property type="entry name" value="AAA"/>
    <property type="match status" value="1"/>
</dbReference>
<organism evidence="3 4">
    <name type="scientific">Pectobacterium odoriferum</name>
    <dbReference type="NCBI Taxonomy" id="78398"/>
    <lineage>
        <taxon>Bacteria</taxon>
        <taxon>Pseudomonadati</taxon>
        <taxon>Pseudomonadota</taxon>
        <taxon>Gammaproteobacteria</taxon>
        <taxon>Enterobacterales</taxon>
        <taxon>Pectobacteriaceae</taxon>
        <taxon>Pectobacterium</taxon>
    </lineage>
</organism>
<dbReference type="Proteomes" id="UP000029447">
    <property type="component" value="Unassembled WGS sequence"/>
</dbReference>
<dbReference type="EMBL" id="JQOF01000032">
    <property type="protein sequence ID" value="KGA39550.1"/>
    <property type="molecule type" value="Genomic_DNA"/>
</dbReference>
<evidence type="ECO:0000259" key="2">
    <source>
        <dbReference type="Pfam" id="PF01695"/>
    </source>
</evidence>
<reference evidence="3 4" key="1">
    <citation type="submission" date="2014-08" db="EMBL/GenBank/DDBJ databases">
        <title>Genome sequences of NCPPB Pectobacterium isolates.</title>
        <authorList>
            <person name="Glover R.H."/>
            <person name="Sapp M."/>
            <person name="Elphinstone J."/>
        </authorList>
    </citation>
    <scope>NUCLEOTIDE SEQUENCE [LARGE SCALE GENOMIC DNA]</scope>
    <source>
        <strain evidence="3 4">NCPPB3841</strain>
    </source>
</reference>
<dbReference type="RefSeq" id="WP_044208574.1">
    <property type="nucleotide sequence ID" value="NZ_JQOF01000032.1"/>
</dbReference>
<proteinExistence type="predicted"/>
<comment type="caution">
    <text evidence="3">The sequence shown here is derived from an EMBL/GenBank/DDBJ whole genome shotgun (WGS) entry which is preliminary data.</text>
</comment>
<protein>
    <recommendedName>
        <fullName evidence="2">IstB-like ATP-binding domain-containing protein</fullName>
    </recommendedName>
</protein>
<dbReference type="SUPFAM" id="SSF52540">
    <property type="entry name" value="P-loop containing nucleoside triphosphate hydrolases"/>
    <property type="match status" value="1"/>
</dbReference>
<evidence type="ECO:0000313" key="3">
    <source>
        <dbReference type="EMBL" id="KGA39550.1"/>
    </source>
</evidence>
<gene>
    <name evidence="3" type="ORF">KU75_21820</name>
</gene>
<dbReference type="Gene3D" id="3.40.50.300">
    <property type="entry name" value="P-loop containing nucleotide triphosphate hydrolases"/>
    <property type="match status" value="1"/>
</dbReference>
<dbReference type="Pfam" id="PF01695">
    <property type="entry name" value="IstB_IS21"/>
    <property type="match status" value="1"/>
</dbReference>
<name>A0ABR4VJK9_9GAMM</name>
<feature type="domain" description="IstB-like ATP-binding" evidence="2">
    <location>
        <begin position="142"/>
        <end position="265"/>
    </location>
</feature>
<dbReference type="PANTHER" id="PTHR30050:SF4">
    <property type="entry name" value="ATP-BINDING PROTEIN RV3427C IN INSERTION SEQUENCE-RELATED"/>
    <property type="match status" value="1"/>
</dbReference>
<dbReference type="PANTHER" id="PTHR30050">
    <property type="entry name" value="CHROMOSOMAL REPLICATION INITIATOR PROTEIN DNAA"/>
    <property type="match status" value="1"/>
</dbReference>
<accession>A0ABR4VJK9</accession>
<evidence type="ECO:0000256" key="1">
    <source>
        <dbReference type="SAM" id="Coils"/>
    </source>
</evidence>
<feature type="coiled-coil region" evidence="1">
    <location>
        <begin position="1"/>
        <end position="28"/>
    </location>
</feature>
<keyword evidence="1" id="KW-0175">Coiled coil</keyword>
<evidence type="ECO:0000313" key="4">
    <source>
        <dbReference type="Proteomes" id="UP000029447"/>
    </source>
</evidence>